<name>A0A5Q2MNW0_9ACTN</name>
<feature type="transmembrane region" description="Helical" evidence="5">
    <location>
        <begin position="52"/>
        <end position="73"/>
    </location>
</feature>
<evidence type="ECO:0000259" key="6">
    <source>
        <dbReference type="Pfam" id="PF13886"/>
    </source>
</evidence>
<reference evidence="7 8" key="1">
    <citation type="submission" date="2019-11" db="EMBL/GenBank/DDBJ databases">
        <authorList>
            <person name="Li J."/>
        </authorList>
    </citation>
    <scope>NUCLEOTIDE SEQUENCE [LARGE SCALE GENOMIC DNA]</scope>
    <source>
        <strain evidence="7 8">MF47</strain>
    </source>
</reference>
<dbReference type="AlphaFoldDB" id="A0A5Q2MNW0"/>
<feature type="domain" description="TM7S3/TM198-like" evidence="6">
    <location>
        <begin position="8"/>
        <end position="193"/>
    </location>
</feature>
<keyword evidence="3 5" id="KW-1133">Transmembrane helix</keyword>
<dbReference type="GO" id="GO:0016020">
    <property type="term" value="C:membrane"/>
    <property type="evidence" value="ECO:0007669"/>
    <property type="project" value="UniProtKB-SubCell"/>
</dbReference>
<feature type="transmembrane region" description="Helical" evidence="5">
    <location>
        <begin position="80"/>
        <end position="101"/>
    </location>
</feature>
<keyword evidence="4 5" id="KW-0472">Membrane</keyword>
<dbReference type="Proteomes" id="UP000392064">
    <property type="component" value="Chromosome"/>
</dbReference>
<feature type="transmembrane region" description="Helical" evidence="5">
    <location>
        <begin position="132"/>
        <end position="156"/>
    </location>
</feature>
<evidence type="ECO:0000256" key="4">
    <source>
        <dbReference type="ARBA" id="ARBA00023136"/>
    </source>
</evidence>
<evidence type="ECO:0000313" key="7">
    <source>
        <dbReference type="EMBL" id="QGG42205.1"/>
    </source>
</evidence>
<sequence length="216" mass="22134">MQDVVLGLLAVLAGALLCFRGYWALRLALSMWGAFVGFSLGAGIESSASGDGYLTTWLGWVVAVVLAVLFAAIAYVYYAVAVVVAMGSAGFVLGSAAMVALDVSWSWVPIAVGVVVGVLVAALAIMVQLPSILLVVVSGTAGATAVVTGLMLLTGAIDTADFESRAVTSRVDHEGWWAVLALVIAVVGIVSQVRAVGLDQGARRSWSGRTNPTGAH</sequence>
<comment type="subcellular location">
    <subcellularLocation>
        <location evidence="1">Membrane</location>
        <topology evidence="1">Multi-pass membrane protein</topology>
    </subcellularLocation>
</comment>
<evidence type="ECO:0000256" key="2">
    <source>
        <dbReference type="ARBA" id="ARBA00022692"/>
    </source>
</evidence>
<feature type="transmembrane region" description="Helical" evidence="5">
    <location>
        <begin position="176"/>
        <end position="197"/>
    </location>
</feature>
<evidence type="ECO:0000256" key="5">
    <source>
        <dbReference type="SAM" id="Phobius"/>
    </source>
</evidence>
<proteinExistence type="predicted"/>
<dbReference type="RefSeq" id="WP_153653661.1">
    <property type="nucleotide sequence ID" value="NZ_CP045737.1"/>
</dbReference>
<keyword evidence="2 5" id="KW-0812">Transmembrane</keyword>
<protein>
    <submittedName>
        <fullName evidence="7">DUF4203 domain-containing protein</fullName>
    </submittedName>
</protein>
<evidence type="ECO:0000256" key="1">
    <source>
        <dbReference type="ARBA" id="ARBA00004141"/>
    </source>
</evidence>
<organism evidence="7 8">
    <name type="scientific">Aeromicrobium yanjiei</name>
    <dbReference type="NCBI Taxonomy" id="2662028"/>
    <lineage>
        <taxon>Bacteria</taxon>
        <taxon>Bacillati</taxon>
        <taxon>Actinomycetota</taxon>
        <taxon>Actinomycetes</taxon>
        <taxon>Propionibacteriales</taxon>
        <taxon>Nocardioidaceae</taxon>
        <taxon>Aeromicrobium</taxon>
    </lineage>
</organism>
<keyword evidence="8" id="KW-1185">Reference proteome</keyword>
<dbReference type="InterPro" id="IPR025256">
    <property type="entry name" value="TM7S3/TM198-like_dom"/>
</dbReference>
<feature type="transmembrane region" description="Helical" evidence="5">
    <location>
        <begin position="107"/>
        <end position="125"/>
    </location>
</feature>
<evidence type="ECO:0000313" key="8">
    <source>
        <dbReference type="Proteomes" id="UP000392064"/>
    </source>
</evidence>
<dbReference type="Pfam" id="PF13886">
    <property type="entry name" value="TM7S3_TM198"/>
    <property type="match status" value="1"/>
</dbReference>
<gene>
    <name evidence="7" type="ORF">GEV26_12970</name>
</gene>
<dbReference type="KEGG" id="aef:GEV26_12970"/>
<evidence type="ECO:0000256" key="3">
    <source>
        <dbReference type="ARBA" id="ARBA00022989"/>
    </source>
</evidence>
<accession>A0A5Q2MNW0</accession>
<dbReference type="EMBL" id="CP045737">
    <property type="protein sequence ID" value="QGG42205.1"/>
    <property type="molecule type" value="Genomic_DNA"/>
</dbReference>